<dbReference type="GO" id="GO:0120020">
    <property type="term" value="F:cholesterol transfer activity"/>
    <property type="evidence" value="ECO:0007669"/>
    <property type="project" value="TreeGrafter"/>
</dbReference>
<feature type="signal peptide" evidence="14">
    <location>
        <begin position="1"/>
        <end position="34"/>
    </location>
</feature>
<sequence length="279" mass="31411">MFSIDYCTSRHKLHQTTIMKFLALALLLAVGSHAASLQADAPSQLAHIRAAMDVYMTQVKDSALKALDQLDDTEYKDLKASLAQRMEDMHTQIKTLQQSVSPVTDNVVATISDATSDLRTSIMNDIETLKADLEPKRAALREVIDRHIQDYRTRMEPIITEYSAKHTEHMDALKARLEPVVEELRAKVATNVEETKTALMPIVEAVRAKLSERLEQLKQMATPYVEEYKDQLQQAYAQAQNVNADDINALRTKIAPMVEDIKTQLNSIFQAISESVTKN</sequence>
<reference evidence="15 16" key="1">
    <citation type="submission" date="2019-01" db="EMBL/GenBank/DDBJ databases">
        <title>A chromosome-scale genome assembly of the yellow perch, Perca flavescens.</title>
        <authorList>
            <person name="Feron R."/>
            <person name="Morvezen R."/>
            <person name="Bestin A."/>
            <person name="Haffray P."/>
            <person name="Klopp C."/>
            <person name="Zahm M."/>
            <person name="Cabau C."/>
            <person name="Roques C."/>
            <person name="Donnadieu C."/>
            <person name="Bouchez O."/>
            <person name="Christie M."/>
            <person name="Larson W."/>
            <person name="Guiguen Y."/>
        </authorList>
    </citation>
    <scope>NUCLEOTIDE SEQUENCE [LARGE SCALE GENOMIC DNA]</scope>
    <source>
        <strain evidence="15">YP-PL-M2</strain>
        <tissue evidence="15">Blood</tissue>
    </source>
</reference>
<comment type="function">
    <text evidence="13">Participates in the reverse transport of cholesterol from tissues to the liver for excretion by promoting cholesterol efflux from tissues and by acting as a cofactor for the lecithin cholesterol acyltransferase (LCAT).</text>
</comment>
<evidence type="ECO:0000256" key="3">
    <source>
        <dbReference type="ARBA" id="ARBA00022448"/>
    </source>
</evidence>
<evidence type="ECO:0000256" key="1">
    <source>
        <dbReference type="ARBA" id="ARBA00004613"/>
    </source>
</evidence>
<dbReference type="Proteomes" id="UP000295070">
    <property type="component" value="Chromosome 3"/>
</dbReference>
<proteinExistence type="inferred from homology"/>
<dbReference type="GO" id="GO:0033344">
    <property type="term" value="P:cholesterol efflux"/>
    <property type="evidence" value="ECO:0007669"/>
    <property type="project" value="TreeGrafter"/>
</dbReference>
<evidence type="ECO:0000256" key="6">
    <source>
        <dbReference type="ARBA" id="ARBA00022729"/>
    </source>
</evidence>
<evidence type="ECO:0000256" key="11">
    <source>
        <dbReference type="ARBA" id="ARBA00023166"/>
    </source>
</evidence>
<keyword evidence="3" id="KW-0813">Transport</keyword>
<evidence type="ECO:0000256" key="14">
    <source>
        <dbReference type="SAM" id="SignalP"/>
    </source>
</evidence>
<keyword evidence="6 14" id="KW-0732">Signal</keyword>
<dbReference type="Pfam" id="PF01442">
    <property type="entry name" value="Apolipoprotein"/>
    <property type="match status" value="1"/>
</dbReference>
<dbReference type="GO" id="GO:0042627">
    <property type="term" value="C:chylomicron"/>
    <property type="evidence" value="ECO:0007669"/>
    <property type="project" value="TreeGrafter"/>
</dbReference>
<keyword evidence="16" id="KW-1185">Reference proteome</keyword>
<dbReference type="STRING" id="8167.A0A484DIX3"/>
<accession>A0A484DIX3</accession>
<evidence type="ECO:0000256" key="2">
    <source>
        <dbReference type="ARBA" id="ARBA00008788"/>
    </source>
</evidence>
<evidence type="ECO:0000256" key="8">
    <source>
        <dbReference type="ARBA" id="ARBA00022850"/>
    </source>
</evidence>
<dbReference type="SUPFAM" id="SSF58113">
    <property type="entry name" value="Apolipoprotein A-I"/>
    <property type="match status" value="1"/>
</dbReference>
<keyword evidence="12" id="KW-0753">Steroid metabolism</keyword>
<dbReference type="GO" id="GO:0042157">
    <property type="term" value="P:lipoprotein metabolic process"/>
    <property type="evidence" value="ECO:0007669"/>
    <property type="project" value="InterPro"/>
</dbReference>
<dbReference type="GO" id="GO:0033700">
    <property type="term" value="P:phospholipid efflux"/>
    <property type="evidence" value="ECO:0007669"/>
    <property type="project" value="TreeGrafter"/>
</dbReference>
<dbReference type="EMBL" id="SCKG01000003">
    <property type="protein sequence ID" value="TDH15112.1"/>
    <property type="molecule type" value="Genomic_DNA"/>
</dbReference>
<comment type="subcellular location">
    <subcellularLocation>
        <location evidence="1">Secreted</location>
    </subcellularLocation>
</comment>
<dbReference type="GO" id="GO:1903561">
    <property type="term" value="C:extracellular vesicle"/>
    <property type="evidence" value="ECO:0007669"/>
    <property type="project" value="TreeGrafter"/>
</dbReference>
<dbReference type="GO" id="GO:0060228">
    <property type="term" value="F:phosphatidylcholine-sterol O-acyltransferase activator activity"/>
    <property type="evidence" value="ECO:0007669"/>
    <property type="project" value="TreeGrafter"/>
</dbReference>
<dbReference type="InterPro" id="IPR000074">
    <property type="entry name" value="ApoA_E"/>
</dbReference>
<keyword evidence="4" id="KW-0964">Secreted</keyword>
<dbReference type="GO" id="GO:0005543">
    <property type="term" value="F:phospholipid binding"/>
    <property type="evidence" value="ECO:0007669"/>
    <property type="project" value="TreeGrafter"/>
</dbReference>
<protein>
    <recommendedName>
        <fullName evidence="17">Apolipoprotein A-I</fullName>
    </recommendedName>
</protein>
<dbReference type="PANTHER" id="PTHR18976:SF11">
    <property type="entry name" value="APOLIPOPROTEIN A-I"/>
    <property type="match status" value="1"/>
</dbReference>
<evidence type="ECO:0000256" key="7">
    <source>
        <dbReference type="ARBA" id="ARBA00022737"/>
    </source>
</evidence>
<evidence type="ECO:0000256" key="13">
    <source>
        <dbReference type="ARBA" id="ARBA00037506"/>
    </source>
</evidence>
<evidence type="ECO:0000256" key="12">
    <source>
        <dbReference type="ARBA" id="ARBA00023221"/>
    </source>
</evidence>
<evidence type="ECO:0000256" key="4">
    <source>
        <dbReference type="ARBA" id="ARBA00022525"/>
    </source>
</evidence>
<comment type="similarity">
    <text evidence="2">Belongs to the apolipoprotein A1/A4/E family.</text>
</comment>
<name>A0A484DIX3_PERFV</name>
<feature type="chain" id="PRO_5019723873" description="Apolipoprotein A-I" evidence="14">
    <location>
        <begin position="35"/>
        <end position="279"/>
    </location>
</feature>
<dbReference type="GO" id="GO:0008203">
    <property type="term" value="P:cholesterol metabolic process"/>
    <property type="evidence" value="ECO:0007669"/>
    <property type="project" value="UniProtKB-KW"/>
</dbReference>
<keyword evidence="8" id="KW-0345">HDL</keyword>
<dbReference type="InterPro" id="IPR050163">
    <property type="entry name" value="Apolipoprotein_A1/A4/E"/>
</dbReference>
<dbReference type="Gene3D" id="1.20.120.20">
    <property type="entry name" value="Apolipoprotein"/>
    <property type="match status" value="2"/>
</dbReference>
<dbReference type="GO" id="GO:0034361">
    <property type="term" value="C:very-low-density lipoprotein particle"/>
    <property type="evidence" value="ECO:0007669"/>
    <property type="project" value="TreeGrafter"/>
</dbReference>
<dbReference type="GO" id="GO:0055090">
    <property type="term" value="P:acylglycerol homeostasis"/>
    <property type="evidence" value="ECO:0007669"/>
    <property type="project" value="TreeGrafter"/>
</dbReference>
<dbReference type="PANTHER" id="PTHR18976">
    <property type="entry name" value="APOLIPOPROTEIN"/>
    <property type="match status" value="1"/>
</dbReference>
<keyword evidence="10" id="KW-0443">Lipid metabolism</keyword>
<evidence type="ECO:0000313" key="15">
    <source>
        <dbReference type="EMBL" id="TDH15112.1"/>
    </source>
</evidence>
<comment type="caution">
    <text evidence="15">The sequence shown here is derived from an EMBL/GenBank/DDBJ whole genome shotgun (WGS) entry which is preliminary data.</text>
</comment>
<evidence type="ECO:0000256" key="9">
    <source>
        <dbReference type="ARBA" id="ARBA00023055"/>
    </source>
</evidence>
<evidence type="ECO:0000256" key="5">
    <source>
        <dbReference type="ARBA" id="ARBA00022548"/>
    </source>
</evidence>
<evidence type="ECO:0008006" key="17">
    <source>
        <dbReference type="Google" id="ProtNLM"/>
    </source>
</evidence>
<keyword evidence="9" id="KW-0445">Lipid transport</keyword>
<keyword evidence="7" id="KW-0677">Repeat</keyword>
<evidence type="ECO:0000256" key="10">
    <source>
        <dbReference type="ARBA" id="ARBA00023098"/>
    </source>
</evidence>
<dbReference type="GO" id="GO:0034362">
    <property type="term" value="C:low-density lipoprotein particle"/>
    <property type="evidence" value="ECO:0007669"/>
    <property type="project" value="TreeGrafter"/>
</dbReference>
<keyword evidence="5" id="KW-0153">Cholesterol metabolism</keyword>
<gene>
    <name evidence="15" type="ORF">EPR50_G00028340</name>
</gene>
<keyword evidence="11" id="KW-1207">Sterol metabolism</keyword>
<organism evidence="15 16">
    <name type="scientific">Perca flavescens</name>
    <name type="common">American yellow perch</name>
    <name type="synonym">Morone flavescens</name>
    <dbReference type="NCBI Taxonomy" id="8167"/>
    <lineage>
        <taxon>Eukaryota</taxon>
        <taxon>Metazoa</taxon>
        <taxon>Chordata</taxon>
        <taxon>Craniata</taxon>
        <taxon>Vertebrata</taxon>
        <taxon>Euteleostomi</taxon>
        <taxon>Actinopterygii</taxon>
        <taxon>Neopterygii</taxon>
        <taxon>Teleostei</taxon>
        <taxon>Neoteleostei</taxon>
        <taxon>Acanthomorphata</taxon>
        <taxon>Eupercaria</taxon>
        <taxon>Perciformes</taxon>
        <taxon>Percoidei</taxon>
        <taxon>Percidae</taxon>
        <taxon>Percinae</taxon>
        <taxon>Perca</taxon>
    </lineage>
</organism>
<dbReference type="GO" id="GO:0034364">
    <property type="term" value="C:high-density lipoprotein particle"/>
    <property type="evidence" value="ECO:0007669"/>
    <property type="project" value="UniProtKB-KW"/>
</dbReference>
<dbReference type="AlphaFoldDB" id="A0A484DIX3"/>
<evidence type="ECO:0000313" key="16">
    <source>
        <dbReference type="Proteomes" id="UP000295070"/>
    </source>
</evidence>